<proteinExistence type="predicted"/>
<name>A0A0V1DP07_TRIPS</name>
<protein>
    <submittedName>
        <fullName evidence="1">Uncharacterized protein</fullName>
    </submittedName>
</protein>
<dbReference type="AlphaFoldDB" id="A0A0V1DP07"/>
<dbReference type="Proteomes" id="UP000054995">
    <property type="component" value="Unassembled WGS sequence"/>
</dbReference>
<evidence type="ECO:0000313" key="2">
    <source>
        <dbReference type="Proteomes" id="UP000054995"/>
    </source>
</evidence>
<keyword evidence="2" id="KW-1185">Reference proteome</keyword>
<gene>
    <name evidence="1" type="ORF">T4D_12205</name>
</gene>
<comment type="caution">
    <text evidence="1">The sequence shown here is derived from an EMBL/GenBank/DDBJ whole genome shotgun (WGS) entry which is preliminary data.</text>
</comment>
<organism evidence="1 2">
    <name type="scientific">Trichinella pseudospiralis</name>
    <name type="common">Parasitic roundworm</name>
    <dbReference type="NCBI Taxonomy" id="6337"/>
    <lineage>
        <taxon>Eukaryota</taxon>
        <taxon>Metazoa</taxon>
        <taxon>Ecdysozoa</taxon>
        <taxon>Nematoda</taxon>
        <taxon>Enoplea</taxon>
        <taxon>Dorylaimia</taxon>
        <taxon>Trichinellida</taxon>
        <taxon>Trichinellidae</taxon>
        <taxon>Trichinella</taxon>
    </lineage>
</organism>
<evidence type="ECO:0000313" key="1">
    <source>
        <dbReference type="EMBL" id="KRY63030.1"/>
    </source>
</evidence>
<accession>A0A0V1DP07</accession>
<reference evidence="1 2" key="1">
    <citation type="submission" date="2015-01" db="EMBL/GenBank/DDBJ databases">
        <title>Evolution of Trichinella species and genotypes.</title>
        <authorList>
            <person name="Korhonen P.K."/>
            <person name="Edoardo P."/>
            <person name="Giuseppe L.R."/>
            <person name="Gasser R.B."/>
        </authorList>
    </citation>
    <scope>NUCLEOTIDE SEQUENCE [LARGE SCALE GENOMIC DNA]</scope>
    <source>
        <strain evidence="1">ISS470</strain>
    </source>
</reference>
<feature type="non-terminal residue" evidence="1">
    <location>
        <position position="35"/>
    </location>
</feature>
<dbReference type="EMBL" id="JYDT01002756">
    <property type="protein sequence ID" value="KRY63030.1"/>
    <property type="molecule type" value="Genomic_DNA"/>
</dbReference>
<sequence length="35" mass="3849">MSRMNRAPDGATDLFLHWRNAYSTPLDLLPGGSTS</sequence>